<sequence length="277" mass="30155">MLIAQISDFHIRPEGQMAYAGLDTNAMARRAVATITALDPAPDCVLVTGDLADCGRAEEYEIVADILSTLPMPVFVIPGNHDRRETMRDVLAPTFPYLRQADDFLHYAIEDFPVRLIGLDTVLAGEDGGAICAAREAWFAARLAEGDGQPTLVFMHHPPFRVGVSGMDIMMCDVGAGFSDLIRKHAEIERVTCGHYHRPITTRYAGTIGLVAPGIAHQVALDLRPGEPNRFIMEPPGFALHAWAPETGLITHIAPIGNFGPSRDFVLDTAYPGKNDQ</sequence>
<dbReference type="SUPFAM" id="SSF56300">
    <property type="entry name" value="Metallo-dependent phosphatases"/>
    <property type="match status" value="1"/>
</dbReference>
<evidence type="ECO:0000313" key="7">
    <source>
        <dbReference type="Proteomes" id="UP000191905"/>
    </source>
</evidence>
<dbReference type="InterPro" id="IPR050884">
    <property type="entry name" value="CNP_phosphodiesterase-III"/>
</dbReference>
<dbReference type="CDD" id="cd07402">
    <property type="entry name" value="MPP_GpdQ"/>
    <property type="match status" value="1"/>
</dbReference>
<comment type="similarity">
    <text evidence="4">Belongs to the cyclic nucleotide phosphodiesterase class-III family.</text>
</comment>
<keyword evidence="2" id="KW-0378">Hydrolase</keyword>
<organism evidence="6 7">
    <name type="scientific">Manganibacter manganicus</name>
    <dbReference type="NCBI Taxonomy" id="1873176"/>
    <lineage>
        <taxon>Bacteria</taxon>
        <taxon>Pseudomonadati</taxon>
        <taxon>Pseudomonadota</taxon>
        <taxon>Alphaproteobacteria</taxon>
        <taxon>Hyphomicrobiales</taxon>
        <taxon>Phyllobacteriaceae</taxon>
        <taxon>Manganibacter</taxon>
    </lineage>
</organism>
<dbReference type="Gene3D" id="3.30.750.180">
    <property type="entry name" value="GpdQ, beta-strand dimerisation domain"/>
    <property type="match status" value="1"/>
</dbReference>
<dbReference type="InterPro" id="IPR004843">
    <property type="entry name" value="Calcineurin-like_PHP"/>
</dbReference>
<dbReference type="EMBL" id="MDET01000002">
    <property type="protein sequence ID" value="OQM77226.1"/>
    <property type="molecule type" value="Genomic_DNA"/>
</dbReference>
<dbReference type="InterPro" id="IPR029052">
    <property type="entry name" value="Metallo-depent_PP-like"/>
</dbReference>
<comment type="caution">
    <text evidence="6">The sequence shown here is derived from an EMBL/GenBank/DDBJ whole genome shotgun (WGS) entry which is preliminary data.</text>
</comment>
<gene>
    <name evidence="6" type="ORF">BFN67_10665</name>
</gene>
<evidence type="ECO:0000256" key="1">
    <source>
        <dbReference type="ARBA" id="ARBA00022723"/>
    </source>
</evidence>
<keyword evidence="1" id="KW-0479">Metal-binding</keyword>
<dbReference type="InterPro" id="IPR026575">
    <property type="entry name" value="GpdQ/CpdA-like"/>
</dbReference>
<evidence type="ECO:0000256" key="3">
    <source>
        <dbReference type="ARBA" id="ARBA00023004"/>
    </source>
</evidence>
<feature type="domain" description="Calcineurin-like phosphoesterase" evidence="5">
    <location>
        <begin position="1"/>
        <end position="199"/>
    </location>
</feature>
<dbReference type="InterPro" id="IPR042281">
    <property type="entry name" value="GpdQ_beta-strand"/>
</dbReference>
<dbReference type="Gene3D" id="3.60.21.40">
    <property type="entry name" value="GpdQ, catalytic alpha/beta sandwich domain"/>
    <property type="match status" value="1"/>
</dbReference>
<dbReference type="InterPro" id="IPR042283">
    <property type="entry name" value="GpdQ_catalytic"/>
</dbReference>
<dbReference type="PANTHER" id="PTHR42988">
    <property type="entry name" value="PHOSPHOHYDROLASE"/>
    <property type="match status" value="1"/>
</dbReference>
<evidence type="ECO:0000313" key="6">
    <source>
        <dbReference type="EMBL" id="OQM77226.1"/>
    </source>
</evidence>
<dbReference type="STRING" id="1873176.BFN67_10665"/>
<dbReference type="PANTHER" id="PTHR42988:SF2">
    <property type="entry name" value="CYCLIC NUCLEOTIDE PHOSPHODIESTERASE CBUA0032-RELATED"/>
    <property type="match status" value="1"/>
</dbReference>
<reference evidence="6 7" key="1">
    <citation type="journal article" date="2016" name="Int. J. Syst. Evol. Microbiol.">
        <title>Pseudaminobacter manganicus sp. nov., isolated from sludge of a manganese mine.</title>
        <authorList>
            <person name="Li J."/>
            <person name="Huang J."/>
            <person name="Liao S."/>
            <person name="Wang G."/>
        </authorList>
    </citation>
    <scope>NUCLEOTIDE SEQUENCE [LARGE SCALE GENOMIC DNA]</scope>
    <source>
        <strain evidence="6 7">JH-7</strain>
    </source>
</reference>
<name>A0A1V8RVK4_9HYPH</name>
<proteinExistence type="inferred from homology"/>
<keyword evidence="7" id="KW-1185">Reference proteome</keyword>
<evidence type="ECO:0000256" key="2">
    <source>
        <dbReference type="ARBA" id="ARBA00022801"/>
    </source>
</evidence>
<dbReference type="Proteomes" id="UP000191905">
    <property type="component" value="Unassembled WGS sequence"/>
</dbReference>
<dbReference type="OrthoDB" id="651281at2"/>
<accession>A0A1V8RVK4</accession>
<evidence type="ECO:0000259" key="5">
    <source>
        <dbReference type="Pfam" id="PF00149"/>
    </source>
</evidence>
<protein>
    <submittedName>
        <fullName evidence="6">Phosphodiesterase</fullName>
    </submittedName>
</protein>
<dbReference type="GO" id="GO:0046872">
    <property type="term" value="F:metal ion binding"/>
    <property type="evidence" value="ECO:0007669"/>
    <property type="project" value="UniProtKB-KW"/>
</dbReference>
<evidence type="ECO:0000256" key="4">
    <source>
        <dbReference type="ARBA" id="ARBA00025742"/>
    </source>
</evidence>
<dbReference type="GO" id="GO:0004112">
    <property type="term" value="F:cyclic-nucleotide phosphodiesterase activity"/>
    <property type="evidence" value="ECO:0007669"/>
    <property type="project" value="InterPro"/>
</dbReference>
<dbReference type="RefSeq" id="WP_080918062.1">
    <property type="nucleotide sequence ID" value="NZ_MDET01000002.1"/>
</dbReference>
<keyword evidence="3" id="KW-0408">Iron</keyword>
<dbReference type="AlphaFoldDB" id="A0A1V8RVK4"/>
<dbReference type="Pfam" id="PF00149">
    <property type="entry name" value="Metallophos"/>
    <property type="match status" value="1"/>
</dbReference>